<accession>A0ACB5SVK3</accession>
<evidence type="ECO:0000313" key="2">
    <source>
        <dbReference type="Proteomes" id="UP001165064"/>
    </source>
</evidence>
<comment type="caution">
    <text evidence="1">The sequence shown here is derived from an EMBL/GenBank/DDBJ whole genome shotgun (WGS) entry which is preliminary data.</text>
</comment>
<name>A0ACB5SVK3_AMBMO</name>
<protein>
    <submittedName>
        <fullName evidence="1">Unnamed protein product</fullName>
    </submittedName>
</protein>
<dbReference type="Proteomes" id="UP001165064">
    <property type="component" value="Unassembled WGS sequence"/>
</dbReference>
<reference evidence="1" key="1">
    <citation type="submission" date="2023-04" db="EMBL/GenBank/DDBJ databases">
        <title>Ambrosiozyma monospora NBRC 10751.</title>
        <authorList>
            <person name="Ichikawa N."/>
            <person name="Sato H."/>
            <person name="Tonouchi N."/>
        </authorList>
    </citation>
    <scope>NUCLEOTIDE SEQUENCE</scope>
    <source>
        <strain evidence="1">NBRC 10751</strain>
    </source>
</reference>
<sequence>MDITKLNNPVAEPSDVGRGPFQQQQQPQQQQYPVPSSGSPYQSHPQPQLSSGTTIGTATTAGTNTAYYNPIPSISPHQQQQSPPLQLHSSLHQIQQTHTQSQPLPLPLHQHQPTLPPLQQQPQQQVPIQHLLEQPHTHQQQPYPQVIQQQTPPSPLPSQSQPPNLTRSPNQAYLHTYGRSSSTLGAGIETSASTTVGAGVRIGSGSAVGGSIVSSPVQAGSRGGSLTSHGLDSHGYAQGHGHARIS</sequence>
<gene>
    <name evidence="1" type="ORF">Amon02_000175200</name>
</gene>
<evidence type="ECO:0000313" key="1">
    <source>
        <dbReference type="EMBL" id="GME74405.1"/>
    </source>
</evidence>
<organism evidence="1 2">
    <name type="scientific">Ambrosiozyma monospora</name>
    <name type="common">Yeast</name>
    <name type="synonym">Endomycopsis monosporus</name>
    <dbReference type="NCBI Taxonomy" id="43982"/>
    <lineage>
        <taxon>Eukaryota</taxon>
        <taxon>Fungi</taxon>
        <taxon>Dikarya</taxon>
        <taxon>Ascomycota</taxon>
        <taxon>Saccharomycotina</taxon>
        <taxon>Pichiomycetes</taxon>
        <taxon>Pichiales</taxon>
        <taxon>Pichiaceae</taxon>
        <taxon>Ambrosiozyma</taxon>
    </lineage>
</organism>
<dbReference type="EMBL" id="BSXS01000921">
    <property type="protein sequence ID" value="GME74405.1"/>
    <property type="molecule type" value="Genomic_DNA"/>
</dbReference>
<proteinExistence type="predicted"/>
<keyword evidence="2" id="KW-1185">Reference proteome</keyword>